<keyword evidence="2" id="KW-0812">Transmembrane</keyword>
<keyword evidence="2" id="KW-0472">Membrane</keyword>
<dbReference type="EMBL" id="FJOF01000003">
    <property type="protein sequence ID" value="CZR37871.1"/>
    <property type="molecule type" value="Genomic_DNA"/>
</dbReference>
<dbReference type="GeneID" id="42051817"/>
<sequence length="270" mass="30159">MDERVHATVRWVEASVKASPYIWSAAGLTFLLGVQVLLAVAILHGDEATVRRQLISLQRIDSDNITASDESMEPNDTEEKNTSSQSADQVIQLSPIASCATIKVNLNQHPDEKRKYNNFYMFAVDSHQADDQGFAIWKSLDQQTNPALSQIKTELWLPKPNDEKSDPLVEAGGCIVMSFSDPAVPSWLDQIAGMIGKNLQTPQVTCILPLKFSLEETGQNNIIMRPFNIDGEAEKGLDLEKFPAFSDILPKLRLFLGYPEQQRITIFKRA</sequence>
<feature type="region of interest" description="Disordered" evidence="1">
    <location>
        <begin position="65"/>
        <end position="87"/>
    </location>
</feature>
<evidence type="ECO:0000256" key="1">
    <source>
        <dbReference type="SAM" id="MobiDB-lite"/>
    </source>
</evidence>
<name>A0A1L7VAV4_FUSPR</name>
<keyword evidence="2" id="KW-1133">Transmembrane helix</keyword>
<dbReference type="Proteomes" id="UP000183971">
    <property type="component" value="Unassembled WGS sequence"/>
</dbReference>
<keyword evidence="4" id="KW-1185">Reference proteome</keyword>
<evidence type="ECO:0000313" key="3">
    <source>
        <dbReference type="EMBL" id="CZR37871.1"/>
    </source>
</evidence>
<accession>A0A1L7VAV4</accession>
<organism evidence="3 4">
    <name type="scientific">Fusarium proliferatum (strain ET1)</name>
    <name type="common">Orchid endophyte fungus</name>
    <dbReference type="NCBI Taxonomy" id="1227346"/>
    <lineage>
        <taxon>Eukaryota</taxon>
        <taxon>Fungi</taxon>
        <taxon>Dikarya</taxon>
        <taxon>Ascomycota</taxon>
        <taxon>Pezizomycotina</taxon>
        <taxon>Sordariomycetes</taxon>
        <taxon>Hypocreomycetidae</taxon>
        <taxon>Hypocreales</taxon>
        <taxon>Nectriaceae</taxon>
        <taxon>Fusarium</taxon>
        <taxon>Fusarium fujikuroi species complex</taxon>
    </lineage>
</organism>
<evidence type="ECO:0000313" key="4">
    <source>
        <dbReference type="Proteomes" id="UP000183971"/>
    </source>
</evidence>
<evidence type="ECO:0000256" key="2">
    <source>
        <dbReference type="SAM" id="Phobius"/>
    </source>
</evidence>
<dbReference type="AlphaFoldDB" id="A0A1L7VAV4"/>
<gene>
    <name evidence="3" type="ORF">FPRO_06938</name>
</gene>
<comment type="caution">
    <text evidence="3">The sequence shown here is derived from an EMBL/GenBank/DDBJ whole genome shotgun (WGS) entry which is preliminary data.</text>
</comment>
<protein>
    <submittedName>
        <fullName evidence="3">Uncharacterized protein</fullName>
    </submittedName>
</protein>
<reference evidence="4" key="1">
    <citation type="journal article" date="2016" name="Genome Biol. Evol.">
        <title>Comparative 'omics' of the Fusarium fujikuroi species complex highlights differences in genetic potential and metabolite synthesis.</title>
        <authorList>
            <person name="Niehaus E.-M."/>
            <person name="Muensterkoetter M."/>
            <person name="Proctor R.H."/>
            <person name="Brown D.W."/>
            <person name="Sharon A."/>
            <person name="Idan Y."/>
            <person name="Oren-Young L."/>
            <person name="Sieber C.M."/>
            <person name="Novak O."/>
            <person name="Pencik A."/>
            <person name="Tarkowska D."/>
            <person name="Hromadova K."/>
            <person name="Freeman S."/>
            <person name="Maymon M."/>
            <person name="Elazar M."/>
            <person name="Youssef S.A."/>
            <person name="El-Shabrawy E.S.M."/>
            <person name="Shalaby A.B.A."/>
            <person name="Houterman P."/>
            <person name="Brock N.L."/>
            <person name="Burkhardt I."/>
            <person name="Tsavkelova E.A."/>
            <person name="Dickschat J.S."/>
            <person name="Galuszka P."/>
            <person name="Gueldener U."/>
            <person name="Tudzynski B."/>
        </authorList>
    </citation>
    <scope>NUCLEOTIDE SEQUENCE [LARGE SCALE GENOMIC DNA]</scope>
    <source>
        <strain evidence="4">ET1</strain>
    </source>
</reference>
<dbReference type="VEuPathDB" id="FungiDB:FPRO_06938"/>
<feature type="transmembrane region" description="Helical" evidence="2">
    <location>
        <begin position="20"/>
        <end position="43"/>
    </location>
</feature>
<dbReference type="RefSeq" id="XP_031078464.1">
    <property type="nucleotide sequence ID" value="XM_031228093.1"/>
</dbReference>
<proteinExistence type="predicted"/>